<keyword evidence="16" id="KW-0472">Membrane</keyword>
<dbReference type="EC" id="3.4.18.1" evidence="5"/>
<keyword evidence="6" id="KW-0645">Protease</keyword>
<keyword evidence="22" id="KW-1185">Reference proteome</keyword>
<keyword evidence="12" id="KW-0788">Thiol protease</keyword>
<dbReference type="CDD" id="cd02698">
    <property type="entry name" value="Peptidase_C1A_CathepsinX"/>
    <property type="match status" value="1"/>
</dbReference>
<keyword evidence="14" id="KW-1133">Transmembrane helix</keyword>
<evidence type="ECO:0000256" key="3">
    <source>
        <dbReference type="ARBA" id="ARBA00008455"/>
    </source>
</evidence>
<organism evidence="21 22">
    <name type="scientific">Meloidogyne graminicola</name>
    <dbReference type="NCBI Taxonomy" id="189291"/>
    <lineage>
        <taxon>Eukaryota</taxon>
        <taxon>Metazoa</taxon>
        <taxon>Ecdysozoa</taxon>
        <taxon>Nematoda</taxon>
        <taxon>Chromadorea</taxon>
        <taxon>Rhabditida</taxon>
        <taxon>Tylenchina</taxon>
        <taxon>Tylenchomorpha</taxon>
        <taxon>Tylenchoidea</taxon>
        <taxon>Meloidogynidae</taxon>
        <taxon>Meloidogyninae</taxon>
        <taxon>Meloidogyne</taxon>
    </lineage>
</organism>
<evidence type="ECO:0000313" key="21">
    <source>
        <dbReference type="EMBL" id="KAF7635527.1"/>
    </source>
</evidence>
<dbReference type="OrthoDB" id="190265at2759"/>
<keyword evidence="8" id="KW-0808">Transferase</keyword>
<keyword evidence="10" id="KW-0732">Signal</keyword>
<evidence type="ECO:0000256" key="12">
    <source>
        <dbReference type="ARBA" id="ARBA00022807"/>
    </source>
</evidence>
<dbReference type="GO" id="GO:0000139">
    <property type="term" value="C:Golgi membrane"/>
    <property type="evidence" value="ECO:0007669"/>
    <property type="project" value="UniProtKB-SubCell"/>
</dbReference>
<dbReference type="GO" id="GO:0016807">
    <property type="term" value="F:cysteine-type carboxypeptidase activity"/>
    <property type="evidence" value="ECO:0007669"/>
    <property type="project" value="UniProtKB-EC"/>
</dbReference>
<dbReference type="PANTHER" id="PTHR12411">
    <property type="entry name" value="CYSTEINE PROTEASE FAMILY C1-RELATED"/>
    <property type="match status" value="1"/>
</dbReference>
<dbReference type="AlphaFoldDB" id="A0A8S9ZPL7"/>
<evidence type="ECO:0000256" key="1">
    <source>
        <dbReference type="ARBA" id="ARBA00001594"/>
    </source>
</evidence>
<dbReference type="GO" id="GO:0005615">
    <property type="term" value="C:extracellular space"/>
    <property type="evidence" value="ECO:0007669"/>
    <property type="project" value="UniProtKB-ARBA"/>
</dbReference>
<comment type="catalytic activity">
    <reaction evidence="1">
        <text>Release of C-terminal amino acid residues with broad specificity, but lacks action on C-terminal proline. Shows weak endopeptidase activity.</text>
        <dbReference type="EC" id="3.4.18.1"/>
    </reaction>
</comment>
<dbReference type="EMBL" id="JABEBT010000041">
    <property type="protein sequence ID" value="KAF7635527.1"/>
    <property type="molecule type" value="Genomic_DNA"/>
</dbReference>
<keyword evidence="9" id="KW-0812">Transmembrane</keyword>
<comment type="similarity">
    <text evidence="4">Belongs to the glycosyltransferase 31 family.</text>
</comment>
<evidence type="ECO:0000256" key="18">
    <source>
        <dbReference type="ARBA" id="ARBA00023157"/>
    </source>
</evidence>
<keyword evidence="17" id="KW-0865">Zymogen</keyword>
<evidence type="ECO:0000256" key="14">
    <source>
        <dbReference type="ARBA" id="ARBA00022989"/>
    </source>
</evidence>
<comment type="similarity">
    <text evidence="3">Belongs to the peptidase C1 family.</text>
</comment>
<evidence type="ECO:0000313" key="22">
    <source>
        <dbReference type="Proteomes" id="UP000605970"/>
    </source>
</evidence>
<evidence type="ECO:0000259" key="20">
    <source>
        <dbReference type="SMART" id="SM00645"/>
    </source>
</evidence>
<keyword evidence="7" id="KW-0328">Glycosyltransferase</keyword>
<keyword evidence="19" id="KW-0325">Glycoprotein</keyword>
<dbReference type="SUPFAM" id="SSF54001">
    <property type="entry name" value="Cysteine proteinases"/>
    <property type="match status" value="1"/>
</dbReference>
<keyword evidence="18" id="KW-1015">Disulfide bond</keyword>
<comment type="subcellular location">
    <subcellularLocation>
        <location evidence="2">Golgi apparatus membrane</location>
        <topology evidence="2">Single-pass type II membrane protein</topology>
    </subcellularLocation>
</comment>
<evidence type="ECO:0000256" key="9">
    <source>
        <dbReference type="ARBA" id="ARBA00022692"/>
    </source>
</evidence>
<gene>
    <name evidence="21" type="ORF">Mgra_00005069</name>
</gene>
<dbReference type="FunFam" id="3.90.70.10:FF:000060">
    <property type="entry name" value="Cathepsin Z"/>
    <property type="match status" value="1"/>
</dbReference>
<dbReference type="InterPro" id="IPR000668">
    <property type="entry name" value="Peptidase_C1A_C"/>
</dbReference>
<dbReference type="Proteomes" id="UP000605970">
    <property type="component" value="Unassembled WGS sequence"/>
</dbReference>
<evidence type="ECO:0000256" key="4">
    <source>
        <dbReference type="ARBA" id="ARBA00008661"/>
    </source>
</evidence>
<dbReference type="GO" id="GO:0006508">
    <property type="term" value="P:proteolysis"/>
    <property type="evidence" value="ECO:0007669"/>
    <property type="project" value="UniProtKB-KW"/>
</dbReference>
<accession>A0A8S9ZPL7</accession>
<dbReference type="GO" id="GO:0016758">
    <property type="term" value="F:hexosyltransferase activity"/>
    <property type="evidence" value="ECO:0007669"/>
    <property type="project" value="InterPro"/>
</dbReference>
<sequence>MFVEKENLIEPRLYELESFAPLELPDTWDWRNVDGVNYASADRNQHIPQYCGSCWAMGSTSALADRINIKRKNAWPPAYLSVQEVIDCANAGSCEGGDAGPVYEYAHKHGIPHETCNNYQAKDGQCDPYNRCGSCWPDRCFDIKNYTLYKVKEYGPVSGLHKMKAEIYNKGPIACGIAATKKFDNYAGGIYKEKTNEEINHIISVVGWGKDQNSGISYWIGRNSWGTAWGEDGSTQVKLSFIIINVYVAFQWQQIFCPTAQYILKTDDDTVVDFDRLFWWIDNDFDRRIFNYPAAVFGGMIKGSSPIRNENHRWYVSPQDFPSSSFPHYANGPTYLLTSKAVQLIMNNTMNVHAFAIEDALYTGVIANIANIKKFSIWEHFRLGKDLHLHEKCKVERKSGKRVPYVTALNGISDPSKMKIAYERLHSVQCTSWSFNKKKMVI</sequence>
<evidence type="ECO:0000256" key="17">
    <source>
        <dbReference type="ARBA" id="ARBA00023145"/>
    </source>
</evidence>
<evidence type="ECO:0000256" key="10">
    <source>
        <dbReference type="ARBA" id="ARBA00022729"/>
    </source>
</evidence>
<evidence type="ECO:0000256" key="2">
    <source>
        <dbReference type="ARBA" id="ARBA00004323"/>
    </source>
</evidence>
<evidence type="ECO:0000256" key="7">
    <source>
        <dbReference type="ARBA" id="ARBA00022676"/>
    </source>
</evidence>
<keyword evidence="11" id="KW-0378">Hydrolase</keyword>
<evidence type="ECO:0000256" key="6">
    <source>
        <dbReference type="ARBA" id="ARBA00022670"/>
    </source>
</evidence>
<proteinExistence type="inferred from homology"/>
<dbReference type="Gene3D" id="3.90.70.10">
    <property type="entry name" value="Cysteine proteinases"/>
    <property type="match status" value="1"/>
</dbReference>
<name>A0A8S9ZPL7_9BILA</name>
<evidence type="ECO:0000256" key="11">
    <source>
        <dbReference type="ARBA" id="ARBA00022801"/>
    </source>
</evidence>
<evidence type="ECO:0000256" key="8">
    <source>
        <dbReference type="ARBA" id="ARBA00022679"/>
    </source>
</evidence>
<evidence type="ECO:0000256" key="5">
    <source>
        <dbReference type="ARBA" id="ARBA00012516"/>
    </source>
</evidence>
<dbReference type="InterPro" id="IPR038765">
    <property type="entry name" value="Papain-like_cys_pep_sf"/>
</dbReference>
<keyword evidence="13" id="KW-0735">Signal-anchor</keyword>
<evidence type="ECO:0000256" key="16">
    <source>
        <dbReference type="ARBA" id="ARBA00023136"/>
    </source>
</evidence>
<evidence type="ECO:0000256" key="19">
    <source>
        <dbReference type="ARBA" id="ARBA00023180"/>
    </source>
</evidence>
<reference evidence="21" key="1">
    <citation type="journal article" date="2020" name="Ecol. Evol.">
        <title>Genome structure and content of the rice root-knot nematode (Meloidogyne graminicola).</title>
        <authorList>
            <person name="Phan N.T."/>
            <person name="Danchin E.G.J."/>
            <person name="Klopp C."/>
            <person name="Perfus-Barbeoch L."/>
            <person name="Kozlowski D.K."/>
            <person name="Koutsovoulos G.D."/>
            <person name="Lopez-Roques C."/>
            <person name="Bouchez O."/>
            <person name="Zahm M."/>
            <person name="Besnard G."/>
            <person name="Bellafiore S."/>
        </authorList>
    </citation>
    <scope>NUCLEOTIDE SEQUENCE</scope>
    <source>
        <strain evidence="21">VN-18</strain>
    </source>
</reference>
<dbReference type="InterPro" id="IPR013128">
    <property type="entry name" value="Peptidase_C1A"/>
</dbReference>
<dbReference type="Pfam" id="PF01762">
    <property type="entry name" value="Galactosyl_T"/>
    <property type="match status" value="1"/>
</dbReference>
<dbReference type="SMART" id="SM00645">
    <property type="entry name" value="Pept_C1"/>
    <property type="match status" value="1"/>
</dbReference>
<evidence type="ECO:0000256" key="15">
    <source>
        <dbReference type="ARBA" id="ARBA00023034"/>
    </source>
</evidence>
<evidence type="ECO:0000256" key="13">
    <source>
        <dbReference type="ARBA" id="ARBA00022968"/>
    </source>
</evidence>
<comment type="caution">
    <text evidence="21">The sequence shown here is derived from an EMBL/GenBank/DDBJ whole genome shotgun (WGS) entry which is preliminary data.</text>
</comment>
<dbReference type="Pfam" id="PF00112">
    <property type="entry name" value="Peptidase_C1"/>
    <property type="match status" value="1"/>
</dbReference>
<dbReference type="GO" id="GO:0042395">
    <property type="term" value="P:ecdysis, collagen and cuticulin-based cuticle"/>
    <property type="evidence" value="ECO:0007669"/>
    <property type="project" value="UniProtKB-ARBA"/>
</dbReference>
<keyword evidence="15" id="KW-0333">Golgi apparatus</keyword>
<dbReference type="InterPro" id="IPR002659">
    <property type="entry name" value="Glyco_trans_31"/>
</dbReference>
<feature type="domain" description="Peptidase C1A papain C-terminal" evidence="20">
    <location>
        <begin position="24"/>
        <end position="250"/>
    </location>
</feature>
<dbReference type="InterPro" id="IPR033157">
    <property type="entry name" value="CTSZ"/>
</dbReference>
<protein>
    <recommendedName>
        <fullName evidence="5">cathepsin X</fullName>
        <ecNumber evidence="5">3.4.18.1</ecNumber>
    </recommendedName>
</protein>